<dbReference type="InterPro" id="IPR001487">
    <property type="entry name" value="Bromodomain"/>
</dbReference>
<evidence type="ECO:0000256" key="3">
    <source>
        <dbReference type="ARBA" id="ARBA00023117"/>
    </source>
</evidence>
<evidence type="ECO:0000259" key="9">
    <source>
        <dbReference type="PROSITE" id="PS51186"/>
    </source>
</evidence>
<dbReference type="Gene3D" id="1.20.920.10">
    <property type="entry name" value="Bromodomain-like"/>
    <property type="match status" value="1"/>
</dbReference>
<keyword evidence="4" id="KW-0010">Activator</keyword>
<keyword evidence="5" id="KW-0539">Nucleus</keyword>
<dbReference type="GO" id="GO:0005634">
    <property type="term" value="C:nucleus"/>
    <property type="evidence" value="ECO:0007669"/>
    <property type="project" value="UniProtKB-SubCell"/>
</dbReference>
<comment type="similarity">
    <text evidence="2">Belongs to the acetyltransferase family. GCN5 subfamily.</text>
</comment>
<dbReference type="InterPro" id="IPR000182">
    <property type="entry name" value="GNAT_dom"/>
</dbReference>
<name>A0A9W6ZI89_9STRA</name>
<dbReference type="InterPro" id="IPR016181">
    <property type="entry name" value="Acyl_CoA_acyltransferase"/>
</dbReference>
<dbReference type="GO" id="GO:0045944">
    <property type="term" value="P:positive regulation of transcription by RNA polymerase II"/>
    <property type="evidence" value="ECO:0007669"/>
    <property type="project" value="TreeGrafter"/>
</dbReference>
<dbReference type="SUPFAM" id="SSF47370">
    <property type="entry name" value="Bromodomain"/>
    <property type="match status" value="1"/>
</dbReference>
<dbReference type="GO" id="GO:0000123">
    <property type="term" value="C:histone acetyltransferase complex"/>
    <property type="evidence" value="ECO:0007669"/>
    <property type="project" value="TreeGrafter"/>
</dbReference>
<evidence type="ECO:0000259" key="8">
    <source>
        <dbReference type="PROSITE" id="PS50014"/>
    </source>
</evidence>
<proteinExistence type="inferred from homology"/>
<evidence type="ECO:0000313" key="10">
    <source>
        <dbReference type="EMBL" id="GMH54989.1"/>
    </source>
</evidence>
<evidence type="ECO:0000256" key="6">
    <source>
        <dbReference type="PROSITE-ProRule" id="PRU00035"/>
    </source>
</evidence>
<evidence type="ECO:0008006" key="12">
    <source>
        <dbReference type="Google" id="ProtNLM"/>
    </source>
</evidence>
<dbReference type="OrthoDB" id="1937912at2759"/>
<dbReference type="Pfam" id="PF00439">
    <property type="entry name" value="Bromodomain"/>
    <property type="match status" value="1"/>
</dbReference>
<evidence type="ECO:0000256" key="7">
    <source>
        <dbReference type="SAM" id="MobiDB-lite"/>
    </source>
</evidence>
<dbReference type="GO" id="GO:0010484">
    <property type="term" value="F:histone H3 acetyltransferase activity"/>
    <property type="evidence" value="ECO:0007669"/>
    <property type="project" value="TreeGrafter"/>
</dbReference>
<evidence type="ECO:0000256" key="1">
    <source>
        <dbReference type="ARBA" id="ARBA00004123"/>
    </source>
</evidence>
<dbReference type="InterPro" id="IPR037800">
    <property type="entry name" value="GCN5"/>
</dbReference>
<dbReference type="PROSITE" id="PS51186">
    <property type="entry name" value="GNAT"/>
    <property type="match status" value="1"/>
</dbReference>
<feature type="domain" description="N-acetyltransferase" evidence="9">
    <location>
        <begin position="96"/>
        <end position="264"/>
    </location>
</feature>
<evidence type="ECO:0000256" key="4">
    <source>
        <dbReference type="ARBA" id="ARBA00023159"/>
    </source>
</evidence>
<feature type="domain" description="Bromo" evidence="8">
    <location>
        <begin position="367"/>
        <end position="438"/>
    </location>
</feature>
<dbReference type="Proteomes" id="UP001165122">
    <property type="component" value="Unassembled WGS sequence"/>
</dbReference>
<dbReference type="PROSITE" id="PS50014">
    <property type="entry name" value="BROMODOMAIN_2"/>
    <property type="match status" value="1"/>
</dbReference>
<keyword evidence="11" id="KW-1185">Reference proteome</keyword>
<protein>
    <recommendedName>
        <fullName evidence="12">Histone acetyltransferase</fullName>
    </recommendedName>
</protein>
<dbReference type="EMBL" id="BRXW01000440">
    <property type="protein sequence ID" value="GMH54989.1"/>
    <property type="molecule type" value="Genomic_DNA"/>
</dbReference>
<gene>
    <name evidence="10" type="ORF">TrLO_g10011</name>
</gene>
<dbReference type="PRINTS" id="PR00503">
    <property type="entry name" value="BROMODOMAIN"/>
</dbReference>
<dbReference type="InterPro" id="IPR036427">
    <property type="entry name" value="Bromodomain-like_sf"/>
</dbReference>
<dbReference type="PANTHER" id="PTHR45750">
    <property type="entry name" value="GH11602P"/>
    <property type="match status" value="1"/>
</dbReference>
<reference evidence="11" key="1">
    <citation type="journal article" date="2023" name="Commun. Biol.">
        <title>Genome analysis of Parmales, the sister group of diatoms, reveals the evolutionary specialization of diatoms from phago-mixotrophs to photoautotrophs.</title>
        <authorList>
            <person name="Ban H."/>
            <person name="Sato S."/>
            <person name="Yoshikawa S."/>
            <person name="Yamada K."/>
            <person name="Nakamura Y."/>
            <person name="Ichinomiya M."/>
            <person name="Sato N."/>
            <person name="Blanc-Mathieu R."/>
            <person name="Endo H."/>
            <person name="Kuwata A."/>
            <person name="Ogata H."/>
        </authorList>
    </citation>
    <scope>NUCLEOTIDE SEQUENCE [LARGE SCALE GENOMIC DNA]</scope>
    <source>
        <strain evidence="11">NIES 3700</strain>
    </source>
</reference>
<organism evidence="10 11">
    <name type="scientific">Triparma laevis f. longispina</name>
    <dbReference type="NCBI Taxonomy" id="1714387"/>
    <lineage>
        <taxon>Eukaryota</taxon>
        <taxon>Sar</taxon>
        <taxon>Stramenopiles</taxon>
        <taxon>Ochrophyta</taxon>
        <taxon>Bolidophyceae</taxon>
        <taxon>Parmales</taxon>
        <taxon>Triparmaceae</taxon>
        <taxon>Triparma</taxon>
    </lineage>
</organism>
<feature type="compositionally biased region" description="Low complexity" evidence="7">
    <location>
        <begin position="30"/>
        <end position="52"/>
    </location>
</feature>
<dbReference type="SUPFAM" id="SSF55729">
    <property type="entry name" value="Acyl-CoA N-acyltransferases (Nat)"/>
    <property type="match status" value="1"/>
</dbReference>
<dbReference type="AlphaFoldDB" id="A0A9W6ZI89"/>
<comment type="subcellular location">
    <subcellularLocation>
        <location evidence="1">Nucleus</location>
    </subcellularLocation>
</comment>
<feature type="region of interest" description="Disordered" evidence="7">
    <location>
        <begin position="1"/>
        <end position="65"/>
    </location>
</feature>
<keyword evidence="3 6" id="KW-0103">Bromodomain</keyword>
<comment type="caution">
    <text evidence="10">The sequence shown here is derived from an EMBL/GenBank/DDBJ whole genome shotgun (WGS) entry which is preliminary data.</text>
</comment>
<evidence type="ECO:0000256" key="2">
    <source>
        <dbReference type="ARBA" id="ARBA00008607"/>
    </source>
</evidence>
<evidence type="ECO:0000313" key="11">
    <source>
        <dbReference type="Proteomes" id="UP001165122"/>
    </source>
</evidence>
<accession>A0A9W6ZI89</accession>
<dbReference type="Gene3D" id="3.40.630.30">
    <property type="match status" value="1"/>
</dbReference>
<evidence type="ECO:0000256" key="5">
    <source>
        <dbReference type="ARBA" id="ARBA00023242"/>
    </source>
</evidence>
<dbReference type="PANTHER" id="PTHR45750:SF3">
    <property type="entry name" value="HISTONE ACETYLTRANSFERASE"/>
    <property type="match status" value="1"/>
</dbReference>
<dbReference type="SMART" id="SM00297">
    <property type="entry name" value="BROMO"/>
    <property type="match status" value="1"/>
</dbReference>
<sequence length="463" mass="51549">MESASTSPAPKKQKTGENASSPLPLPPPALSTSHSTSVSTSPLSSLPPSRSAPSPPPLHVLPSFTPPQTLLPEHVPAPLCFAMVQNKLGTDAIGNDNIDDLSLMRLVALKNIFSRQLPKMPREYIARLVMDPKHRSLALMSVKDSKDSKDSAANPPVLLTKIPDVTGQTTAPPGSTIIGGICYRSYPEQRFAEIAFCAISANQQVRGFGSVLMNLCKMQGAKEGIEYFITYADNYAVGYFKKLGFSKVISMPRGRYYGLIKDYDGGTMMECHLQSNIPYTSIKAMLKVQQDFVYEKVCETALSHKTYQWDGEEDPESNTRVKEQRYLQIPGIKEAGWTVADLATSKPISQKPQNVKTALLQIIRKIKDQAWSWPYVCAVDRNDAPGYYDVIKNPIDLQTMEQRVRKGTHYHSKTALKNDILLMTQNCKTFNPYDPQGENPYWDTAVALEQFLVRNEFLFMDAA</sequence>
<dbReference type="Pfam" id="PF00583">
    <property type="entry name" value="Acetyltransf_1"/>
    <property type="match status" value="1"/>
</dbReference>